<name>A0A6B0TMP6_9RHOB</name>
<dbReference type="InterPro" id="IPR029069">
    <property type="entry name" value="HotDog_dom_sf"/>
</dbReference>
<dbReference type="Pfam" id="PF13279">
    <property type="entry name" value="4HBT_2"/>
    <property type="match status" value="1"/>
</dbReference>
<dbReference type="CDD" id="cd00586">
    <property type="entry name" value="4HBT"/>
    <property type="match status" value="1"/>
</dbReference>
<evidence type="ECO:0000256" key="1">
    <source>
        <dbReference type="ARBA" id="ARBA00005953"/>
    </source>
</evidence>
<dbReference type="InterPro" id="IPR050563">
    <property type="entry name" value="4-hydroxybenzoyl-CoA_TE"/>
</dbReference>
<dbReference type="GO" id="GO:0047617">
    <property type="term" value="F:fatty acyl-CoA hydrolase activity"/>
    <property type="evidence" value="ECO:0007669"/>
    <property type="project" value="TreeGrafter"/>
</dbReference>
<dbReference type="EMBL" id="WUWG01000001">
    <property type="protein sequence ID" value="MXU63849.1"/>
    <property type="molecule type" value="Genomic_DNA"/>
</dbReference>
<dbReference type="Proteomes" id="UP000436016">
    <property type="component" value="Unassembled WGS sequence"/>
</dbReference>
<dbReference type="RefSeq" id="WP_160850849.1">
    <property type="nucleotide sequence ID" value="NZ_WUWG01000001.1"/>
</dbReference>
<dbReference type="Gene3D" id="3.10.129.10">
    <property type="entry name" value="Hotdog Thioesterase"/>
    <property type="match status" value="1"/>
</dbReference>
<reference evidence="3 4" key="1">
    <citation type="submission" date="2019-12" db="EMBL/GenBank/DDBJ databases">
        <title>Strain KN286 was isolated from seawater, which was collected from Caroline Seamount in the tropical western Pacific.</title>
        <authorList>
            <person name="Wang Q."/>
        </authorList>
    </citation>
    <scope>NUCLEOTIDE SEQUENCE [LARGE SCALE GENOMIC DNA]</scope>
    <source>
        <strain evidence="3 4">KN286</strain>
    </source>
</reference>
<accession>A0A6B0TMP6</accession>
<comment type="caution">
    <text evidence="3">The sequence shown here is derived from an EMBL/GenBank/DDBJ whole genome shotgun (WGS) entry which is preliminary data.</text>
</comment>
<gene>
    <name evidence="3" type="ORF">GSH16_00205</name>
</gene>
<dbReference type="AlphaFoldDB" id="A0A6B0TMP6"/>
<comment type="similarity">
    <text evidence="1">Belongs to the 4-hydroxybenzoyl-CoA thioesterase family.</text>
</comment>
<evidence type="ECO:0000313" key="4">
    <source>
        <dbReference type="Proteomes" id="UP000436016"/>
    </source>
</evidence>
<evidence type="ECO:0000256" key="2">
    <source>
        <dbReference type="ARBA" id="ARBA00022801"/>
    </source>
</evidence>
<dbReference type="PANTHER" id="PTHR31793:SF27">
    <property type="entry name" value="NOVEL THIOESTERASE SUPERFAMILY DOMAIN AND SAPOSIN A-TYPE DOMAIN CONTAINING PROTEIN (0610012H03RIK)"/>
    <property type="match status" value="1"/>
</dbReference>
<protein>
    <submittedName>
        <fullName evidence="3">Acyl-CoA thioesterase</fullName>
    </submittedName>
</protein>
<keyword evidence="2" id="KW-0378">Hydrolase</keyword>
<sequence>MRQSPTRGHYVHFETMTTRWRDNDVYAHMNNATYYEYVDTAVNGWLARSGALDVPGGPVIGLVAETGCRFHAPLGFPAPVEAGLAVAHLGRSSVVYRVGLFAESVDAAAADARFVHVYVDRDTRRPVPLPDRLRDALTGLLRMDWPD</sequence>
<keyword evidence="4" id="KW-1185">Reference proteome</keyword>
<organism evidence="3 4">
    <name type="scientific">Oceanomicrobium pacificus</name>
    <dbReference type="NCBI Taxonomy" id="2692916"/>
    <lineage>
        <taxon>Bacteria</taxon>
        <taxon>Pseudomonadati</taxon>
        <taxon>Pseudomonadota</taxon>
        <taxon>Alphaproteobacteria</taxon>
        <taxon>Rhodobacterales</taxon>
        <taxon>Paracoccaceae</taxon>
        <taxon>Oceanomicrobium</taxon>
    </lineage>
</organism>
<dbReference type="PANTHER" id="PTHR31793">
    <property type="entry name" value="4-HYDROXYBENZOYL-COA THIOESTERASE FAMILY MEMBER"/>
    <property type="match status" value="1"/>
</dbReference>
<proteinExistence type="inferred from homology"/>
<dbReference type="SUPFAM" id="SSF54637">
    <property type="entry name" value="Thioesterase/thiol ester dehydrase-isomerase"/>
    <property type="match status" value="1"/>
</dbReference>
<evidence type="ECO:0000313" key="3">
    <source>
        <dbReference type="EMBL" id="MXU63849.1"/>
    </source>
</evidence>